<gene>
    <name evidence="1" type="ORF">LP422_14535</name>
</gene>
<evidence type="ECO:0000313" key="1">
    <source>
        <dbReference type="EMBL" id="UUZ46364.1"/>
    </source>
</evidence>
<dbReference type="Proteomes" id="UP001059663">
    <property type="component" value="Chromosome"/>
</dbReference>
<protein>
    <submittedName>
        <fullName evidence="1">(2Fe-2S)-binding protein</fullName>
    </submittedName>
</protein>
<accession>A0AC61U8V2</accession>
<name>A0AC61U8V2_9MICO</name>
<dbReference type="EMBL" id="CP087977">
    <property type="protein sequence ID" value="UUZ46364.1"/>
    <property type="molecule type" value="Genomic_DNA"/>
</dbReference>
<evidence type="ECO:0000313" key="2">
    <source>
        <dbReference type="Proteomes" id="UP001059663"/>
    </source>
</evidence>
<organism evidence="1 2">
    <name type="scientific">Janibacter limosus</name>
    <dbReference type="NCBI Taxonomy" id="53458"/>
    <lineage>
        <taxon>Bacteria</taxon>
        <taxon>Bacillati</taxon>
        <taxon>Actinomycetota</taxon>
        <taxon>Actinomycetes</taxon>
        <taxon>Micrococcales</taxon>
        <taxon>Intrasporangiaceae</taxon>
        <taxon>Janibacter</taxon>
    </lineage>
</organism>
<proteinExistence type="predicted"/>
<reference evidence="1" key="1">
    <citation type="submission" date="2021-11" db="EMBL/GenBank/DDBJ databases">
        <title>Study of the species diversity of bacterial strains isolated from a unique natural object - Shulgan-Tash cave (Bashkiria).</title>
        <authorList>
            <person name="Sazanova A.L."/>
            <person name="Chirak E.R."/>
            <person name="Safronova V.I."/>
        </authorList>
    </citation>
    <scope>NUCLEOTIDE SEQUENCE</scope>
    <source>
        <strain evidence="1">P1</strain>
    </source>
</reference>
<sequence>MGVCGSGRADDPALRVVRLSDPSAGRHLEIVVRDGRLVGATAVGAGRIGTDLVTTYTRQTPLPADPAQLLLPAIAPATSGTRRDSPSLIPDRATICRCNGVTKGDIRAEFASGATTVEQVAEATGATTGCGGCTDAVCGIVDWLRAGDASSPSGTASREDRFTQAKHEQDRAETGAP</sequence>